<keyword evidence="3" id="KW-1185">Reference proteome</keyword>
<name>A0A0P1G566_9RHOB</name>
<evidence type="ECO:0000313" key="3">
    <source>
        <dbReference type="Proteomes" id="UP000054935"/>
    </source>
</evidence>
<feature type="compositionally biased region" description="Low complexity" evidence="1">
    <location>
        <begin position="338"/>
        <end position="348"/>
    </location>
</feature>
<feature type="compositionally biased region" description="Basic and acidic residues" evidence="1">
    <location>
        <begin position="197"/>
        <end position="250"/>
    </location>
</feature>
<protein>
    <submittedName>
        <fullName evidence="2">Uncharacterized protein</fullName>
    </submittedName>
</protein>
<evidence type="ECO:0000256" key="1">
    <source>
        <dbReference type="SAM" id="MobiDB-lite"/>
    </source>
</evidence>
<accession>A0A0P1G566</accession>
<feature type="region of interest" description="Disordered" evidence="1">
    <location>
        <begin position="134"/>
        <end position="425"/>
    </location>
</feature>
<sequence length="425" mass="44039">MSSIFNAAVLMPTAQYAPKPVSPANGARPAQTGPGQTPAGQTAGLVGFTPAAPAATGQVGRASAITPNPAVTAPVSTSQTGVVVASAIAGAASTQGIDVMSAAGQVRQALNPATAIGPQSAEDNKGFAAQMALAGARPGAEPRQPAPEGEGVRAGDRPTVRAGDPGDRSVDRAGDRSGASTRPANDAGEEQALGRFDAARQETARAERTDGLQRQDSARAERAGNADRQEGARFARSEEAQRQGDERTELKGTAARGEAERNAERDEQRIENRAQEDKRLRREEARQQEQPTEVKQREEADYIKTETDFELTTRPVGTSDDATAEDTAVTEAEEAEAEVIAQQEAFEATTTPIGRERPTEAPANPNAPRGGSALTEASSEAPKGMMAEQSDTSPVTEALEAATAGYRGAAETTSAADPAKLMTTA</sequence>
<dbReference type="AlphaFoldDB" id="A0A0P1G566"/>
<reference evidence="2 3" key="1">
    <citation type="submission" date="2015-09" db="EMBL/GenBank/DDBJ databases">
        <authorList>
            <consortium name="Swine Surveillance"/>
        </authorList>
    </citation>
    <scope>NUCLEOTIDE SEQUENCE [LARGE SCALE GENOMIC DNA]</scope>
    <source>
        <strain evidence="2 3">CECT 7648</strain>
    </source>
</reference>
<dbReference type="Proteomes" id="UP000054935">
    <property type="component" value="Unassembled WGS sequence"/>
</dbReference>
<feature type="compositionally biased region" description="Basic and acidic residues" evidence="1">
    <location>
        <begin position="150"/>
        <end position="175"/>
    </location>
</feature>
<organism evidence="2 3">
    <name type="scientific">Tropicibacter naphthalenivorans</name>
    <dbReference type="NCBI Taxonomy" id="441103"/>
    <lineage>
        <taxon>Bacteria</taxon>
        <taxon>Pseudomonadati</taxon>
        <taxon>Pseudomonadota</taxon>
        <taxon>Alphaproteobacteria</taxon>
        <taxon>Rhodobacterales</taxon>
        <taxon>Roseobacteraceae</taxon>
        <taxon>Tropicibacter</taxon>
    </lineage>
</organism>
<feature type="region of interest" description="Disordered" evidence="1">
    <location>
        <begin position="18"/>
        <end position="51"/>
    </location>
</feature>
<dbReference type="EMBL" id="CYSE01000002">
    <property type="protein sequence ID" value="CUH76932.1"/>
    <property type="molecule type" value="Genomic_DNA"/>
</dbReference>
<gene>
    <name evidence="2" type="ORF">TRN7648_01200</name>
</gene>
<feature type="compositionally biased region" description="Basic and acidic residues" evidence="1">
    <location>
        <begin position="257"/>
        <end position="307"/>
    </location>
</feature>
<proteinExistence type="predicted"/>
<evidence type="ECO:0000313" key="2">
    <source>
        <dbReference type="EMBL" id="CUH76932.1"/>
    </source>
</evidence>
<dbReference type="RefSeq" id="WP_058246724.1">
    <property type="nucleotide sequence ID" value="NZ_CYSE01000002.1"/>
</dbReference>